<sequence length="80" mass="8665">STPTHSKAHWAIRLTPTPTPRWVATLVSPPPPAFPTPARSASPIARAYGGPRRITFTSRHSSSSSCFSLPFSLSFSWPTC</sequence>
<proteinExistence type="predicted"/>
<dbReference type="Proteomes" id="UP000291084">
    <property type="component" value="Chromosome 3"/>
</dbReference>
<gene>
    <name evidence="1" type="primary">Vigan.03G266900</name>
    <name evidence="1" type="ORF">VIGAN_03266900</name>
</gene>
<reference evidence="1 2" key="1">
    <citation type="journal article" date="2015" name="Sci. Rep.">
        <title>The power of single molecule real-time sequencing technology in the de novo assembly of a eukaryotic genome.</title>
        <authorList>
            <person name="Sakai H."/>
            <person name="Naito K."/>
            <person name="Ogiso-Tanaka E."/>
            <person name="Takahashi Y."/>
            <person name="Iseki K."/>
            <person name="Muto C."/>
            <person name="Satou K."/>
            <person name="Teruya K."/>
            <person name="Shiroma A."/>
            <person name="Shimoji M."/>
            <person name="Hirano T."/>
            <person name="Itoh T."/>
            <person name="Kaga A."/>
            <person name="Tomooka N."/>
        </authorList>
    </citation>
    <scope>NUCLEOTIDE SEQUENCE [LARGE SCALE GENOMIC DNA]</scope>
    <source>
        <strain evidence="2">cv. Shumari</strain>
    </source>
</reference>
<dbReference type="AlphaFoldDB" id="A0A0S3RPV6"/>
<feature type="non-terminal residue" evidence="1">
    <location>
        <position position="1"/>
    </location>
</feature>
<accession>A0A0S3RPV6</accession>
<evidence type="ECO:0000313" key="2">
    <source>
        <dbReference type="Proteomes" id="UP000291084"/>
    </source>
</evidence>
<keyword evidence="2" id="KW-1185">Reference proteome</keyword>
<organism evidence="1 2">
    <name type="scientific">Vigna angularis var. angularis</name>
    <dbReference type="NCBI Taxonomy" id="157739"/>
    <lineage>
        <taxon>Eukaryota</taxon>
        <taxon>Viridiplantae</taxon>
        <taxon>Streptophyta</taxon>
        <taxon>Embryophyta</taxon>
        <taxon>Tracheophyta</taxon>
        <taxon>Spermatophyta</taxon>
        <taxon>Magnoliopsida</taxon>
        <taxon>eudicotyledons</taxon>
        <taxon>Gunneridae</taxon>
        <taxon>Pentapetalae</taxon>
        <taxon>rosids</taxon>
        <taxon>fabids</taxon>
        <taxon>Fabales</taxon>
        <taxon>Fabaceae</taxon>
        <taxon>Papilionoideae</taxon>
        <taxon>50 kb inversion clade</taxon>
        <taxon>NPAAA clade</taxon>
        <taxon>indigoferoid/millettioid clade</taxon>
        <taxon>Phaseoleae</taxon>
        <taxon>Vigna</taxon>
    </lineage>
</organism>
<dbReference type="EMBL" id="AP015036">
    <property type="protein sequence ID" value="BAT82626.1"/>
    <property type="molecule type" value="Genomic_DNA"/>
</dbReference>
<name>A0A0S3RPV6_PHAAN</name>
<protein>
    <submittedName>
        <fullName evidence="1">Uncharacterized protein</fullName>
    </submittedName>
</protein>
<evidence type="ECO:0000313" key="1">
    <source>
        <dbReference type="EMBL" id="BAT82626.1"/>
    </source>
</evidence>